<name>A0A0V0QPV3_PSEPJ</name>
<dbReference type="AlphaFoldDB" id="A0A0V0QPV3"/>
<sequence>MFGLNRQEIEKLENQLQQKENNNQQNEMEIEEYKETNITYIKNSQKYYKQNQQNKDFIKLIDGLNLLAICEICYKIVVIRIGYLKDEEKYYNLLRIKGRQICPICQKPIKTYNIINALVMNCLWYYEGMESNSNLNQFYGKINEHKNVNIEGKQVNSLYKSLFECQSDFGRFEYIYLKVLPLNQENNNLNKIYNYQFQEQ</sequence>
<organism evidence="2 3">
    <name type="scientific">Pseudocohnilembus persalinus</name>
    <name type="common">Ciliate</name>
    <dbReference type="NCBI Taxonomy" id="266149"/>
    <lineage>
        <taxon>Eukaryota</taxon>
        <taxon>Sar</taxon>
        <taxon>Alveolata</taxon>
        <taxon>Ciliophora</taxon>
        <taxon>Intramacronucleata</taxon>
        <taxon>Oligohymenophorea</taxon>
        <taxon>Scuticociliatia</taxon>
        <taxon>Philasterida</taxon>
        <taxon>Pseudocohnilembidae</taxon>
        <taxon>Pseudocohnilembus</taxon>
    </lineage>
</organism>
<reference evidence="2 3" key="1">
    <citation type="journal article" date="2015" name="Sci. Rep.">
        <title>Genome of the facultative scuticociliatosis pathogen Pseudocohnilembus persalinus provides insight into its virulence through horizontal gene transfer.</title>
        <authorList>
            <person name="Xiong J."/>
            <person name="Wang G."/>
            <person name="Cheng J."/>
            <person name="Tian M."/>
            <person name="Pan X."/>
            <person name="Warren A."/>
            <person name="Jiang C."/>
            <person name="Yuan D."/>
            <person name="Miao W."/>
        </authorList>
    </citation>
    <scope>NUCLEOTIDE SEQUENCE [LARGE SCALE GENOMIC DNA]</scope>
    <source>
        <strain evidence="2">36N120E</strain>
    </source>
</reference>
<keyword evidence="3" id="KW-1185">Reference proteome</keyword>
<protein>
    <submittedName>
        <fullName evidence="2">Uncharacterized protein</fullName>
    </submittedName>
</protein>
<evidence type="ECO:0000256" key="1">
    <source>
        <dbReference type="SAM" id="Coils"/>
    </source>
</evidence>
<evidence type="ECO:0000313" key="2">
    <source>
        <dbReference type="EMBL" id="KRX04351.1"/>
    </source>
</evidence>
<dbReference type="InParanoid" id="A0A0V0QPV3"/>
<gene>
    <name evidence="2" type="ORF">PPERSA_03591</name>
</gene>
<accession>A0A0V0QPV3</accession>
<comment type="caution">
    <text evidence="2">The sequence shown here is derived from an EMBL/GenBank/DDBJ whole genome shotgun (WGS) entry which is preliminary data.</text>
</comment>
<feature type="coiled-coil region" evidence="1">
    <location>
        <begin position="2"/>
        <end position="36"/>
    </location>
</feature>
<dbReference type="EMBL" id="LDAU01000119">
    <property type="protein sequence ID" value="KRX04351.1"/>
    <property type="molecule type" value="Genomic_DNA"/>
</dbReference>
<keyword evidence="1" id="KW-0175">Coiled coil</keyword>
<evidence type="ECO:0000313" key="3">
    <source>
        <dbReference type="Proteomes" id="UP000054937"/>
    </source>
</evidence>
<proteinExistence type="predicted"/>
<dbReference type="Proteomes" id="UP000054937">
    <property type="component" value="Unassembled WGS sequence"/>
</dbReference>